<dbReference type="Pfam" id="PF05433">
    <property type="entry name" value="Rick_17kDa_Anti"/>
    <property type="match status" value="1"/>
</dbReference>
<evidence type="ECO:0000256" key="3">
    <source>
        <dbReference type="SAM" id="MobiDB-lite"/>
    </source>
</evidence>
<evidence type="ECO:0000256" key="2">
    <source>
        <dbReference type="ARBA" id="ARBA00023136"/>
    </source>
</evidence>
<name>A0ABQ2ZVA8_9GAMM</name>
<dbReference type="InterPro" id="IPR051407">
    <property type="entry name" value="Bact_OM_lipoprot/Surf_antigen"/>
</dbReference>
<evidence type="ECO:0000256" key="1">
    <source>
        <dbReference type="ARBA" id="ARBA00004370"/>
    </source>
</evidence>
<comment type="subcellular location">
    <subcellularLocation>
        <location evidence="1">Membrane</location>
    </subcellularLocation>
</comment>
<dbReference type="RefSeq" id="WP_189440618.1">
    <property type="nucleotide sequence ID" value="NZ_BMXT01000001.1"/>
</dbReference>
<feature type="region of interest" description="Disordered" evidence="3">
    <location>
        <begin position="22"/>
        <end position="41"/>
    </location>
</feature>
<reference evidence="7" key="1">
    <citation type="journal article" date="2019" name="Int. J. Syst. Evol. Microbiol.">
        <title>The Global Catalogue of Microorganisms (GCM) 10K type strain sequencing project: providing services to taxonomists for standard genome sequencing and annotation.</title>
        <authorList>
            <consortium name="The Broad Institute Genomics Platform"/>
            <consortium name="The Broad Institute Genome Sequencing Center for Infectious Disease"/>
            <person name="Wu L."/>
            <person name="Ma J."/>
        </authorList>
    </citation>
    <scope>NUCLEOTIDE SEQUENCE [LARGE SCALE GENOMIC DNA]</scope>
    <source>
        <strain evidence="7">KCTC 22232</strain>
    </source>
</reference>
<comment type="caution">
    <text evidence="6">The sequence shown here is derived from an EMBL/GenBank/DDBJ whole genome shotgun (WGS) entry which is preliminary data.</text>
</comment>
<gene>
    <name evidence="6" type="ORF">GCM10008098_16320</name>
</gene>
<keyword evidence="7" id="KW-1185">Reference proteome</keyword>
<keyword evidence="2" id="KW-0472">Membrane</keyword>
<dbReference type="NCBIfam" id="NF008437">
    <property type="entry name" value="PRK11280.1"/>
    <property type="match status" value="1"/>
</dbReference>
<dbReference type="PANTHER" id="PTHR35603:SF2">
    <property type="entry name" value="OUTER MEMBRANE LIPOPROTEIN"/>
    <property type="match status" value="1"/>
</dbReference>
<evidence type="ECO:0000313" key="6">
    <source>
        <dbReference type="EMBL" id="GGY23575.1"/>
    </source>
</evidence>
<evidence type="ECO:0000313" key="7">
    <source>
        <dbReference type="Proteomes" id="UP000621898"/>
    </source>
</evidence>
<evidence type="ECO:0000259" key="5">
    <source>
        <dbReference type="Pfam" id="PF05433"/>
    </source>
</evidence>
<accession>A0ABQ2ZVA8</accession>
<feature type="signal peptide" evidence="4">
    <location>
        <begin position="1"/>
        <end position="20"/>
    </location>
</feature>
<dbReference type="Proteomes" id="UP000621898">
    <property type="component" value="Unassembled WGS sequence"/>
</dbReference>
<dbReference type="EMBL" id="BMXT01000001">
    <property type="protein sequence ID" value="GGY23575.1"/>
    <property type="molecule type" value="Genomic_DNA"/>
</dbReference>
<evidence type="ECO:0000256" key="4">
    <source>
        <dbReference type="SAM" id="SignalP"/>
    </source>
</evidence>
<dbReference type="PANTHER" id="PTHR35603">
    <property type="match status" value="1"/>
</dbReference>
<feature type="chain" id="PRO_5046849607" description="Glycine zipper 2TM domain-containing protein" evidence="4">
    <location>
        <begin position="21"/>
        <end position="182"/>
    </location>
</feature>
<keyword evidence="4" id="KW-0732">Signal</keyword>
<protein>
    <recommendedName>
        <fullName evidence="5">Glycine zipper 2TM domain-containing protein</fullName>
    </recommendedName>
</protein>
<sequence>MTRLWLSALVLALLASSAYAQDARYSPSGPPPGSSDDNAHYGWADVLRADPVQGVTRTNTPQQQCYDQQVVQRNPGNSAAGTVLGAVIGGVLGHTIGKGDGRTAATVGGAVVGGAVGNRVSDQGGDYQSTQTTCRQVNTVSEQRRIVGYDVEYRYRGEVYTSRLNYDPGERLRVRVQVDPAD</sequence>
<proteinExistence type="predicted"/>
<organism evidence="6 7">
    <name type="scientific">Rhodanobacter panaciterrae</name>
    <dbReference type="NCBI Taxonomy" id="490572"/>
    <lineage>
        <taxon>Bacteria</taxon>
        <taxon>Pseudomonadati</taxon>
        <taxon>Pseudomonadota</taxon>
        <taxon>Gammaproteobacteria</taxon>
        <taxon>Lysobacterales</taxon>
        <taxon>Rhodanobacteraceae</taxon>
        <taxon>Rhodanobacter</taxon>
    </lineage>
</organism>
<dbReference type="InterPro" id="IPR008816">
    <property type="entry name" value="Gly_zipper_2TM_dom"/>
</dbReference>
<feature type="domain" description="Glycine zipper 2TM" evidence="5">
    <location>
        <begin position="80"/>
        <end position="120"/>
    </location>
</feature>